<dbReference type="Gene3D" id="3.40.190.10">
    <property type="entry name" value="Periplasmic binding protein-like II"/>
    <property type="match status" value="1"/>
</dbReference>
<keyword evidence="2" id="KW-1185">Reference proteome</keyword>
<comment type="caution">
    <text evidence="1">The sequence shown here is derived from an EMBL/GenBank/DDBJ whole genome shotgun (WGS) entry which is preliminary data.</text>
</comment>
<proteinExistence type="predicted"/>
<evidence type="ECO:0000313" key="2">
    <source>
        <dbReference type="Proteomes" id="UP000574276"/>
    </source>
</evidence>
<dbReference type="RefSeq" id="WP_228351741.1">
    <property type="nucleotide sequence ID" value="NZ_JACEGA010000001.1"/>
</dbReference>
<sequence length="265" mass="30050">MEGKQIYLKHYWFDKSVSSIPAKELTIFALNDSNTIRQAIVAYQKQNPDIYINFRVANNNQNVIYTYGVKNPNETLSISDYVEALNTELLAGKGADILILDGLPIESYIEKGVLEDMEDVLLPQIEADVLMKNIAENYVKDGKIYTMPLRFRVPIIYGSSEAVNASKSLEDLARFSEENTEVPLFGKCDYRSLSAWMLLLNYGDVINANGEINEENFERFLQNISKIAQNIQAAGDIKPMVMNSSQGIYVGHWAMLVFEQQLLLR</sequence>
<dbReference type="SUPFAM" id="SSF53850">
    <property type="entry name" value="Periplasmic binding protein-like II"/>
    <property type="match status" value="1"/>
</dbReference>
<reference evidence="1 2" key="1">
    <citation type="submission" date="2020-07" db="EMBL/GenBank/DDBJ databases">
        <title>Characterization and genome sequencing of isolate MD1, a novel member within the family Lachnospiraceae.</title>
        <authorList>
            <person name="Rettenmaier R."/>
            <person name="Di Bello L."/>
            <person name="Zinser C."/>
            <person name="Scheitz K."/>
            <person name="Liebl W."/>
            <person name="Zverlov V."/>
        </authorList>
    </citation>
    <scope>NUCLEOTIDE SEQUENCE [LARGE SCALE GENOMIC DNA]</scope>
    <source>
        <strain evidence="1 2">MD1</strain>
    </source>
</reference>
<evidence type="ECO:0000313" key="1">
    <source>
        <dbReference type="EMBL" id="MBB2182006.1"/>
    </source>
</evidence>
<gene>
    <name evidence="1" type="ORF">H0486_03840</name>
</gene>
<dbReference type="AlphaFoldDB" id="A0A839JX78"/>
<name>A0A839JX78_9FIRM</name>
<organism evidence="1 2">
    <name type="scientific">Variimorphobacter saccharofermentans</name>
    <dbReference type="NCBI Taxonomy" id="2755051"/>
    <lineage>
        <taxon>Bacteria</taxon>
        <taxon>Bacillati</taxon>
        <taxon>Bacillota</taxon>
        <taxon>Clostridia</taxon>
        <taxon>Lachnospirales</taxon>
        <taxon>Lachnospiraceae</taxon>
        <taxon>Variimorphobacter</taxon>
    </lineage>
</organism>
<accession>A0A839JX78</accession>
<protein>
    <submittedName>
        <fullName evidence="1">Carbohydrate ABC transporter substrate-binding protein</fullName>
    </submittedName>
</protein>
<dbReference type="EMBL" id="JACEGA010000001">
    <property type="protein sequence ID" value="MBB2182006.1"/>
    <property type="molecule type" value="Genomic_DNA"/>
</dbReference>
<dbReference type="Proteomes" id="UP000574276">
    <property type="component" value="Unassembled WGS sequence"/>
</dbReference>